<organism evidence="4 5">
    <name type="scientific">Tessaracoccus palaemonis</name>
    <dbReference type="NCBI Taxonomy" id="2829499"/>
    <lineage>
        <taxon>Bacteria</taxon>
        <taxon>Bacillati</taxon>
        <taxon>Actinomycetota</taxon>
        <taxon>Actinomycetes</taxon>
        <taxon>Propionibacteriales</taxon>
        <taxon>Propionibacteriaceae</taxon>
        <taxon>Tessaracoccus</taxon>
    </lineage>
</organism>
<evidence type="ECO:0000256" key="1">
    <source>
        <dbReference type="ARBA" id="ARBA00022683"/>
    </source>
</evidence>
<dbReference type="EMBL" id="CP079216">
    <property type="protein sequence ID" value="QXT61655.1"/>
    <property type="molecule type" value="Genomic_DNA"/>
</dbReference>
<keyword evidence="1" id="KW-0598">Phosphotransferase system</keyword>
<dbReference type="InterPro" id="IPR001127">
    <property type="entry name" value="PTS_EIIA_1_perm"/>
</dbReference>
<dbReference type="PANTHER" id="PTHR45008">
    <property type="entry name" value="PTS SYSTEM GLUCOSE-SPECIFIC EIIA COMPONENT"/>
    <property type="match status" value="1"/>
</dbReference>
<gene>
    <name evidence="4" type="ORF">KDB89_07485</name>
</gene>
<dbReference type="PROSITE" id="PS51093">
    <property type="entry name" value="PTS_EIIA_TYPE_1"/>
    <property type="match status" value="1"/>
</dbReference>
<name>A0ABX8SED6_9ACTN</name>
<keyword evidence="4" id="KW-0813">Transport</keyword>
<accession>A0ABX8SED6</accession>
<keyword evidence="4" id="KW-0762">Sugar transport</keyword>
<reference evidence="4 5" key="1">
    <citation type="submission" date="2021-07" db="EMBL/GenBank/DDBJ databases">
        <title>complete genome sequencing of Tessaracoccus sp.J1M15.</title>
        <authorList>
            <person name="Bae J.-W."/>
            <person name="Kim D.-y."/>
        </authorList>
    </citation>
    <scope>NUCLEOTIDE SEQUENCE [LARGE SCALE GENOMIC DNA]</scope>
    <source>
        <strain evidence="4 5">J1M15</strain>
    </source>
</reference>
<dbReference type="RefSeq" id="WP_219079794.1">
    <property type="nucleotide sequence ID" value="NZ_CP079216.1"/>
</dbReference>
<dbReference type="InterPro" id="IPR050890">
    <property type="entry name" value="PTS_EIIA_component"/>
</dbReference>
<feature type="domain" description="PTS EIIA type-1" evidence="3">
    <location>
        <begin position="19"/>
        <end position="123"/>
    </location>
</feature>
<evidence type="ECO:0000313" key="5">
    <source>
        <dbReference type="Proteomes" id="UP000824504"/>
    </source>
</evidence>
<keyword evidence="2" id="KW-0418">Kinase</keyword>
<proteinExistence type="predicted"/>
<evidence type="ECO:0000256" key="2">
    <source>
        <dbReference type="ARBA" id="ARBA00022777"/>
    </source>
</evidence>
<dbReference type="PANTHER" id="PTHR45008:SF1">
    <property type="entry name" value="PTS SYSTEM GLUCOSE-SPECIFIC EIIA COMPONENT"/>
    <property type="match status" value="1"/>
</dbReference>
<evidence type="ECO:0000259" key="3">
    <source>
        <dbReference type="PROSITE" id="PS51093"/>
    </source>
</evidence>
<keyword evidence="5" id="KW-1185">Reference proteome</keyword>
<evidence type="ECO:0000313" key="4">
    <source>
        <dbReference type="EMBL" id="QXT61655.1"/>
    </source>
</evidence>
<sequence length="147" mass="14870">MQVLAPCAGHVIPITEVGDPTFAGQVVGPGVGINPPPGYAEVVAPADGMLLKVDPHAFILLVDGEVGILVHIGINTVRLQGRGFEVLAAKGATVKAGSPVVAWVPGDIDDPEISTTVVVVAMDHAPDSITPLANGTDVVAGDPIFTV</sequence>
<keyword evidence="2" id="KW-0808">Transferase</keyword>
<protein>
    <submittedName>
        <fullName evidence="4">PTS glucose transporter subunit IIA</fullName>
    </submittedName>
</protein>
<dbReference type="Proteomes" id="UP000824504">
    <property type="component" value="Chromosome"/>
</dbReference>
<dbReference type="Pfam" id="PF00358">
    <property type="entry name" value="PTS_EIIA_1"/>
    <property type="match status" value="1"/>
</dbReference>